<gene>
    <name evidence="1" type="ORF">Lgra_0837</name>
    <name evidence="2" type="ORF">NCTC12388_02733</name>
</gene>
<dbReference type="Proteomes" id="UP000054691">
    <property type="component" value="Unassembled WGS sequence"/>
</dbReference>
<protein>
    <submittedName>
        <fullName evidence="2">GNAT family acetyltransferase</fullName>
    </submittedName>
</protein>
<dbReference type="EMBL" id="UGOB01000001">
    <property type="protein sequence ID" value="STX45987.1"/>
    <property type="molecule type" value="Genomic_DNA"/>
</dbReference>
<name>A0A378JGL2_9GAMM</name>
<dbReference type="Proteomes" id="UP000254476">
    <property type="component" value="Unassembled WGS sequence"/>
</dbReference>
<reference evidence="1 3" key="1">
    <citation type="submission" date="2015-11" db="EMBL/GenBank/DDBJ databases">
        <title>Genomic analysis of 38 Legionella species identifies large and diverse effector repertoires.</title>
        <authorList>
            <person name="Burstein D."/>
            <person name="Amaro F."/>
            <person name="Zusman T."/>
            <person name="Lifshitz Z."/>
            <person name="Cohen O."/>
            <person name="Gilbert J.A."/>
            <person name="Pupko T."/>
            <person name="Shuman H.A."/>
            <person name="Segal G."/>
        </authorList>
    </citation>
    <scope>NUCLEOTIDE SEQUENCE [LARGE SCALE GENOMIC DNA]</scope>
    <source>
        <strain evidence="1 3">Lyon 8420412</strain>
    </source>
</reference>
<dbReference type="EMBL" id="LNYE01000009">
    <property type="protein sequence ID" value="KTD13702.1"/>
    <property type="molecule type" value="Genomic_DNA"/>
</dbReference>
<keyword evidence="2" id="KW-0808">Transferase</keyword>
<sequence length="66" mass="7663">MILLREPSAQDETAFISTMKNSRNFHFPFITAPCTSEEFQTYLNKSKQKSENSNCNFEIVNFSDFS</sequence>
<dbReference type="STRING" id="45066.Lgra_0837"/>
<dbReference type="GO" id="GO:0016740">
    <property type="term" value="F:transferase activity"/>
    <property type="evidence" value="ECO:0007669"/>
    <property type="project" value="UniProtKB-KW"/>
</dbReference>
<evidence type="ECO:0000313" key="1">
    <source>
        <dbReference type="EMBL" id="KTD13702.1"/>
    </source>
</evidence>
<accession>A0A378JGL2</accession>
<reference evidence="2 4" key="2">
    <citation type="submission" date="2018-06" db="EMBL/GenBank/DDBJ databases">
        <authorList>
            <consortium name="Pathogen Informatics"/>
            <person name="Doyle S."/>
        </authorList>
    </citation>
    <scope>NUCLEOTIDE SEQUENCE [LARGE SCALE GENOMIC DNA]</scope>
    <source>
        <strain evidence="2 4">NCTC12388</strain>
    </source>
</reference>
<organism evidence="2 4">
    <name type="scientific">Legionella gratiana</name>
    <dbReference type="NCBI Taxonomy" id="45066"/>
    <lineage>
        <taxon>Bacteria</taxon>
        <taxon>Pseudomonadati</taxon>
        <taxon>Pseudomonadota</taxon>
        <taxon>Gammaproteobacteria</taxon>
        <taxon>Legionellales</taxon>
        <taxon>Legionellaceae</taxon>
        <taxon>Legionella</taxon>
    </lineage>
</organism>
<evidence type="ECO:0000313" key="3">
    <source>
        <dbReference type="Proteomes" id="UP000054691"/>
    </source>
</evidence>
<dbReference type="AlphaFoldDB" id="A0A378JGL2"/>
<keyword evidence="3" id="KW-1185">Reference proteome</keyword>
<evidence type="ECO:0000313" key="4">
    <source>
        <dbReference type="Proteomes" id="UP000254476"/>
    </source>
</evidence>
<proteinExistence type="predicted"/>
<evidence type="ECO:0000313" key="2">
    <source>
        <dbReference type="EMBL" id="STX45987.1"/>
    </source>
</evidence>